<accession>A0A6L9S2X7</accession>
<reference evidence="5 6" key="1">
    <citation type="submission" date="2020-02" db="EMBL/GenBank/DDBJ databases">
        <authorList>
            <person name="Li X.-J."/>
            <person name="Han X.-M."/>
        </authorList>
    </citation>
    <scope>NUCLEOTIDE SEQUENCE [LARGE SCALE GENOMIC DNA]</scope>
    <source>
        <strain evidence="5 6">CCTCC AB 2017055</strain>
    </source>
</reference>
<dbReference type="Proteomes" id="UP000475214">
    <property type="component" value="Unassembled WGS sequence"/>
</dbReference>
<evidence type="ECO:0000256" key="1">
    <source>
        <dbReference type="ARBA" id="ARBA00023015"/>
    </source>
</evidence>
<keyword evidence="6" id="KW-1185">Reference proteome</keyword>
<keyword evidence="1" id="KW-0805">Transcription regulation</keyword>
<dbReference type="InterPro" id="IPR036388">
    <property type="entry name" value="WH-like_DNA-bd_sf"/>
</dbReference>
<dbReference type="EMBL" id="JAAGOA010000002">
    <property type="protein sequence ID" value="NED99180.1"/>
    <property type="molecule type" value="Genomic_DNA"/>
</dbReference>
<dbReference type="PROSITE" id="PS51118">
    <property type="entry name" value="HTH_HXLR"/>
    <property type="match status" value="1"/>
</dbReference>
<dbReference type="GO" id="GO:0003677">
    <property type="term" value="F:DNA binding"/>
    <property type="evidence" value="ECO:0007669"/>
    <property type="project" value="UniProtKB-KW"/>
</dbReference>
<dbReference type="AlphaFoldDB" id="A0A6L9S2X7"/>
<name>A0A6L9S2X7_9ACTN</name>
<dbReference type="InterPro" id="IPR002577">
    <property type="entry name" value="HTH_HxlR"/>
</dbReference>
<sequence length="130" mass="14401">MSSDVVDDRADALVADVFNRDCPSRPVLADITGKWGVLAMAALQEGPHRFNALRRRVEGVSEKMLSQTLHALERDGMVSRDVQTTIPPHVEYSLTPLGQQVATRLIGLIELLEGEFDQIKAAQAEYDQRS</sequence>
<gene>
    <name evidence="5" type="ORF">G1H10_03255</name>
</gene>
<evidence type="ECO:0000313" key="5">
    <source>
        <dbReference type="EMBL" id="NED99180.1"/>
    </source>
</evidence>
<keyword evidence="3" id="KW-0804">Transcription</keyword>
<dbReference type="PANTHER" id="PTHR33204:SF37">
    <property type="entry name" value="HTH-TYPE TRANSCRIPTIONAL REGULATOR YODB"/>
    <property type="match status" value="1"/>
</dbReference>
<evidence type="ECO:0000256" key="3">
    <source>
        <dbReference type="ARBA" id="ARBA00023163"/>
    </source>
</evidence>
<dbReference type="PANTHER" id="PTHR33204">
    <property type="entry name" value="TRANSCRIPTIONAL REGULATOR, MARR FAMILY"/>
    <property type="match status" value="1"/>
</dbReference>
<comment type="caution">
    <text evidence="5">The sequence shown here is derived from an EMBL/GenBank/DDBJ whole genome shotgun (WGS) entry which is preliminary data.</text>
</comment>
<dbReference type="Pfam" id="PF01638">
    <property type="entry name" value="HxlR"/>
    <property type="match status" value="1"/>
</dbReference>
<dbReference type="Gene3D" id="1.10.10.10">
    <property type="entry name" value="Winged helix-like DNA-binding domain superfamily/Winged helix DNA-binding domain"/>
    <property type="match status" value="1"/>
</dbReference>
<evidence type="ECO:0000259" key="4">
    <source>
        <dbReference type="PROSITE" id="PS51118"/>
    </source>
</evidence>
<dbReference type="RefSeq" id="WP_163732623.1">
    <property type="nucleotide sequence ID" value="NZ_JAAGOA010000002.1"/>
</dbReference>
<evidence type="ECO:0000313" key="6">
    <source>
        <dbReference type="Proteomes" id="UP000475214"/>
    </source>
</evidence>
<keyword evidence="2" id="KW-0238">DNA-binding</keyword>
<dbReference type="SUPFAM" id="SSF46785">
    <property type="entry name" value="Winged helix' DNA-binding domain"/>
    <property type="match status" value="1"/>
</dbReference>
<protein>
    <submittedName>
        <fullName evidence="5">Helix-turn-helix transcriptional regulator</fullName>
    </submittedName>
</protein>
<feature type="domain" description="HTH hxlR-type" evidence="4">
    <location>
        <begin position="22"/>
        <end position="120"/>
    </location>
</feature>
<organism evidence="5 6">
    <name type="scientific">Phytoactinopolyspora halotolerans</name>
    <dbReference type="NCBI Taxonomy" id="1981512"/>
    <lineage>
        <taxon>Bacteria</taxon>
        <taxon>Bacillati</taxon>
        <taxon>Actinomycetota</taxon>
        <taxon>Actinomycetes</taxon>
        <taxon>Jiangellales</taxon>
        <taxon>Jiangellaceae</taxon>
        <taxon>Phytoactinopolyspora</taxon>
    </lineage>
</organism>
<dbReference type="InterPro" id="IPR036390">
    <property type="entry name" value="WH_DNA-bd_sf"/>
</dbReference>
<evidence type="ECO:0000256" key="2">
    <source>
        <dbReference type="ARBA" id="ARBA00023125"/>
    </source>
</evidence>
<proteinExistence type="predicted"/>